<feature type="region of interest" description="Disordered" evidence="1">
    <location>
        <begin position="1"/>
        <end position="37"/>
    </location>
</feature>
<dbReference type="KEGG" id="naci:NUH88_20270"/>
<organism evidence="2 3">
    <name type="scientific">Nisaea acidiphila</name>
    <dbReference type="NCBI Taxonomy" id="1862145"/>
    <lineage>
        <taxon>Bacteria</taxon>
        <taxon>Pseudomonadati</taxon>
        <taxon>Pseudomonadota</taxon>
        <taxon>Alphaproteobacteria</taxon>
        <taxon>Rhodospirillales</taxon>
        <taxon>Thalassobaculaceae</taxon>
        <taxon>Nisaea</taxon>
    </lineage>
</organism>
<accession>A0A9J7ATB2</accession>
<proteinExistence type="predicted"/>
<dbReference type="EMBL" id="CP102480">
    <property type="protein sequence ID" value="UUX49721.1"/>
    <property type="molecule type" value="Genomic_DNA"/>
</dbReference>
<dbReference type="RefSeq" id="WP_257768552.1">
    <property type="nucleotide sequence ID" value="NZ_CP102480.1"/>
</dbReference>
<protein>
    <submittedName>
        <fullName evidence="2">Uncharacterized protein</fullName>
    </submittedName>
</protein>
<sequence length="100" mass="10001">MDIKSTLASQNVARTQTPPAKRTDGTQGAGPAQGGQGAFSVALSNASRAAAEIGEGVNEDLSREDALALAGSIAEQLAALPADTGIVSNPALLEEAARRS</sequence>
<keyword evidence="3" id="KW-1185">Reference proteome</keyword>
<reference evidence="2" key="1">
    <citation type="submission" date="2022-08" db="EMBL/GenBank/DDBJ databases">
        <title>Nisaea acidiphila sp. nov., isolated from a marine algal debris and emended description of the genus Nisaea Urios et al. 2008.</title>
        <authorList>
            <person name="Kwon K."/>
        </authorList>
    </citation>
    <scope>NUCLEOTIDE SEQUENCE</scope>
    <source>
        <strain evidence="2">MEBiC11861</strain>
    </source>
</reference>
<evidence type="ECO:0000313" key="2">
    <source>
        <dbReference type="EMBL" id="UUX49721.1"/>
    </source>
</evidence>
<dbReference type="Proteomes" id="UP001060336">
    <property type="component" value="Chromosome"/>
</dbReference>
<feature type="compositionally biased region" description="Gly residues" evidence="1">
    <location>
        <begin position="27"/>
        <end position="37"/>
    </location>
</feature>
<evidence type="ECO:0000313" key="3">
    <source>
        <dbReference type="Proteomes" id="UP001060336"/>
    </source>
</evidence>
<gene>
    <name evidence="2" type="ORF">NUH88_20270</name>
</gene>
<evidence type="ECO:0000256" key="1">
    <source>
        <dbReference type="SAM" id="MobiDB-lite"/>
    </source>
</evidence>
<name>A0A9J7ATB2_9PROT</name>
<feature type="compositionally biased region" description="Polar residues" evidence="1">
    <location>
        <begin position="1"/>
        <end position="18"/>
    </location>
</feature>
<dbReference type="AlphaFoldDB" id="A0A9J7ATB2"/>